<dbReference type="EMBL" id="JACJVN010000033">
    <property type="protein sequence ID" value="MBB6677552.1"/>
    <property type="molecule type" value="Genomic_DNA"/>
</dbReference>
<protein>
    <submittedName>
        <fullName evidence="1">Spore coat associated protein CotJA</fullName>
    </submittedName>
</protein>
<name>A0A841T9C8_9BACL</name>
<keyword evidence="2" id="KW-1185">Reference proteome</keyword>
<dbReference type="AlphaFoldDB" id="A0A841T9C8"/>
<dbReference type="Pfam" id="PF11007">
    <property type="entry name" value="CotJA"/>
    <property type="match status" value="1"/>
</dbReference>
<reference evidence="1 2" key="1">
    <citation type="submission" date="2020-08" db="EMBL/GenBank/DDBJ databases">
        <title>Cohnella phylogeny.</title>
        <authorList>
            <person name="Dunlap C."/>
        </authorList>
    </citation>
    <scope>NUCLEOTIDE SEQUENCE [LARGE SCALE GENOMIC DNA]</scope>
    <source>
        <strain evidence="1 2">DSM 103658</strain>
    </source>
</reference>
<sequence length="114" mass="13277">MAVRIQQSQFLAWPQVIRLLPPHTIRRECSLRCQEGGKTLYDDQWRVWKPYVSPWDPCPPILEKAYVVPPQLFLGFQPMNMPQFSLDEALYRGTLWPALYSPYPSRRSADVKGG</sequence>
<dbReference type="Proteomes" id="UP000574133">
    <property type="component" value="Unassembled WGS sequence"/>
</dbReference>
<comment type="caution">
    <text evidence="1">The sequence shown here is derived from an EMBL/GenBank/DDBJ whole genome shotgun (WGS) entry which is preliminary data.</text>
</comment>
<evidence type="ECO:0000313" key="2">
    <source>
        <dbReference type="Proteomes" id="UP000574133"/>
    </source>
</evidence>
<proteinExistence type="predicted"/>
<evidence type="ECO:0000313" key="1">
    <source>
        <dbReference type="EMBL" id="MBB6677552.1"/>
    </source>
</evidence>
<gene>
    <name evidence="1" type="ORF">H4Q31_09460</name>
</gene>
<dbReference type="InterPro" id="IPR020256">
    <property type="entry name" value="Spore_coat_CotJA"/>
</dbReference>
<organism evidence="1 2">
    <name type="scientific">Cohnella lubricantis</name>
    <dbReference type="NCBI Taxonomy" id="2163172"/>
    <lineage>
        <taxon>Bacteria</taxon>
        <taxon>Bacillati</taxon>
        <taxon>Bacillota</taxon>
        <taxon>Bacilli</taxon>
        <taxon>Bacillales</taxon>
        <taxon>Paenibacillaceae</taxon>
        <taxon>Cohnella</taxon>
    </lineage>
</organism>
<accession>A0A841T9C8</accession>